<feature type="transmembrane region" description="Helical" evidence="8">
    <location>
        <begin position="342"/>
        <end position="363"/>
    </location>
</feature>
<dbReference type="Pfam" id="PF07690">
    <property type="entry name" value="MFS_1"/>
    <property type="match status" value="1"/>
</dbReference>
<gene>
    <name evidence="10" type="ORF">OQ273_00240</name>
</gene>
<dbReference type="InterPro" id="IPR004812">
    <property type="entry name" value="Efflux_drug-R_Bcr/CmlA"/>
</dbReference>
<keyword evidence="6 8" id="KW-1133">Transmembrane helix</keyword>
<accession>A0A9X3ZFW5</accession>
<feature type="transmembrane region" description="Helical" evidence="8">
    <location>
        <begin position="304"/>
        <end position="330"/>
    </location>
</feature>
<proteinExistence type="inferred from homology"/>
<dbReference type="EMBL" id="JAPJZI010000001">
    <property type="protein sequence ID" value="MDA5396986.1"/>
    <property type="molecule type" value="Genomic_DNA"/>
</dbReference>
<dbReference type="GO" id="GO:1990961">
    <property type="term" value="P:xenobiotic detoxification by transmembrane export across the plasma membrane"/>
    <property type="evidence" value="ECO:0007669"/>
    <property type="project" value="InterPro"/>
</dbReference>
<sequence>MSAGMLRSALILGLLSCVGPLSIDMYLPALPTVADHLDSTVGAVQMTLTVFFIAFGASQLVYGPIADQVGRKPPLYFGLAIFILGSVGCAMAPNIEVLMAARFVQGLGAAVLMVIPRAIIRDLHTGVEATRLMALIMLVISVSPMLAPLAGSGMILLAGWRSIFLLLCVAAVCSLLLTGFMLPETLKPENRVVFNRRSFMKGARTLLTDTEFMGLTFIGGFGMASFFVFIASASFVYSDQFGLSPTGFSIAFAINAIGFFAASQTAAGFGKRFGMARVVSAAVAGFCVLTIILFALTLAGYGSLVVIVGFLFAANACLGLVIPTTMVLALDNHGDIAGLASSLGGTLQMVAGGAMIAAASPFFDGTATPMIAAITLCGIAAFVLSRLIPLREGIPEAG</sequence>
<keyword evidence="7 8" id="KW-0472">Membrane</keyword>
<dbReference type="GO" id="GO:0005886">
    <property type="term" value="C:plasma membrane"/>
    <property type="evidence" value="ECO:0007669"/>
    <property type="project" value="UniProtKB-SubCell"/>
</dbReference>
<dbReference type="NCBIfam" id="TIGR00710">
    <property type="entry name" value="efflux_Bcr_CflA"/>
    <property type="match status" value="1"/>
</dbReference>
<keyword evidence="3 8" id="KW-0813">Transport</keyword>
<keyword evidence="5 8" id="KW-0812">Transmembrane</keyword>
<feature type="domain" description="Major facilitator superfamily (MFS) profile" evidence="9">
    <location>
        <begin position="1"/>
        <end position="392"/>
    </location>
</feature>
<comment type="subcellular location">
    <subcellularLocation>
        <location evidence="8">Cell inner membrane</location>
        <topology evidence="8">Multi-pass membrane protein</topology>
    </subcellularLocation>
    <subcellularLocation>
        <location evidence="1">Cell membrane</location>
        <topology evidence="1">Multi-pass membrane protein</topology>
    </subcellularLocation>
</comment>
<dbReference type="SUPFAM" id="SSF103473">
    <property type="entry name" value="MFS general substrate transporter"/>
    <property type="match status" value="1"/>
</dbReference>
<comment type="caution">
    <text evidence="8">Lacks conserved residue(s) required for the propagation of feature annotation.</text>
</comment>
<evidence type="ECO:0000256" key="8">
    <source>
        <dbReference type="RuleBase" id="RU365088"/>
    </source>
</evidence>
<dbReference type="InterPro" id="IPR036259">
    <property type="entry name" value="MFS_trans_sf"/>
</dbReference>
<feature type="transmembrane region" description="Helical" evidence="8">
    <location>
        <begin position="75"/>
        <end position="93"/>
    </location>
</feature>
<dbReference type="InterPro" id="IPR011701">
    <property type="entry name" value="MFS"/>
</dbReference>
<feature type="transmembrane region" description="Helical" evidence="8">
    <location>
        <begin position="132"/>
        <end position="157"/>
    </location>
</feature>
<reference evidence="10" key="1">
    <citation type="submission" date="2022-11" db="EMBL/GenBank/DDBJ databases">
        <title>Draft genome sequence of Hoeflea poritis E7-10 and Hoeflea prorocentri PM5-8, separated from scleractinian coral Porites lutea and marine dinoflagellate.</title>
        <authorList>
            <person name="Zhang G."/>
            <person name="Wei Q."/>
            <person name="Cai L."/>
        </authorList>
    </citation>
    <scope>NUCLEOTIDE SEQUENCE</scope>
    <source>
        <strain evidence="10">PM5-8</strain>
    </source>
</reference>
<protein>
    <recommendedName>
        <fullName evidence="8">Bcr/CflA family efflux transporter</fullName>
    </recommendedName>
</protein>
<feature type="transmembrane region" description="Helical" evidence="8">
    <location>
        <begin position="212"/>
        <end position="237"/>
    </location>
</feature>
<dbReference type="CDD" id="cd17320">
    <property type="entry name" value="MFS_MdfA_MDR_like"/>
    <property type="match status" value="1"/>
</dbReference>
<comment type="similarity">
    <text evidence="2 8">Belongs to the major facilitator superfamily. Bcr/CmlA family.</text>
</comment>
<evidence type="ECO:0000256" key="2">
    <source>
        <dbReference type="ARBA" id="ARBA00006236"/>
    </source>
</evidence>
<comment type="caution">
    <text evidence="10">The sequence shown here is derived from an EMBL/GenBank/DDBJ whole genome shotgun (WGS) entry which is preliminary data.</text>
</comment>
<dbReference type="RefSeq" id="WP_267988468.1">
    <property type="nucleotide sequence ID" value="NZ_JAPJZI010000001.1"/>
</dbReference>
<name>A0A9X3ZFW5_9HYPH</name>
<feature type="transmembrane region" description="Helical" evidence="8">
    <location>
        <begin position="99"/>
        <end position="120"/>
    </location>
</feature>
<dbReference type="GO" id="GO:0015385">
    <property type="term" value="F:sodium:proton antiporter activity"/>
    <property type="evidence" value="ECO:0007669"/>
    <property type="project" value="TreeGrafter"/>
</dbReference>
<dbReference type="Proteomes" id="UP001151234">
    <property type="component" value="Unassembled WGS sequence"/>
</dbReference>
<keyword evidence="4" id="KW-1003">Cell membrane</keyword>
<feature type="transmembrane region" description="Helical" evidence="8">
    <location>
        <begin position="44"/>
        <end position="63"/>
    </location>
</feature>
<dbReference type="PROSITE" id="PS50850">
    <property type="entry name" value="MFS"/>
    <property type="match status" value="1"/>
</dbReference>
<dbReference type="PANTHER" id="PTHR23502">
    <property type="entry name" value="MAJOR FACILITATOR SUPERFAMILY"/>
    <property type="match status" value="1"/>
</dbReference>
<keyword evidence="11" id="KW-1185">Reference proteome</keyword>
<organism evidence="10 11">
    <name type="scientific">Hoeflea prorocentri</name>
    <dbReference type="NCBI Taxonomy" id="1922333"/>
    <lineage>
        <taxon>Bacteria</taxon>
        <taxon>Pseudomonadati</taxon>
        <taxon>Pseudomonadota</taxon>
        <taxon>Alphaproteobacteria</taxon>
        <taxon>Hyphomicrobiales</taxon>
        <taxon>Rhizobiaceae</taxon>
        <taxon>Hoeflea</taxon>
    </lineage>
</organism>
<dbReference type="PANTHER" id="PTHR23502:SF132">
    <property type="entry name" value="POLYAMINE TRANSPORTER 2-RELATED"/>
    <property type="match status" value="1"/>
</dbReference>
<feature type="transmembrane region" description="Helical" evidence="8">
    <location>
        <begin position="163"/>
        <end position="182"/>
    </location>
</feature>
<evidence type="ECO:0000313" key="11">
    <source>
        <dbReference type="Proteomes" id="UP001151234"/>
    </source>
</evidence>
<evidence type="ECO:0000256" key="4">
    <source>
        <dbReference type="ARBA" id="ARBA00022475"/>
    </source>
</evidence>
<evidence type="ECO:0000256" key="6">
    <source>
        <dbReference type="ARBA" id="ARBA00022989"/>
    </source>
</evidence>
<evidence type="ECO:0000256" key="7">
    <source>
        <dbReference type="ARBA" id="ARBA00023136"/>
    </source>
</evidence>
<evidence type="ECO:0000259" key="9">
    <source>
        <dbReference type="PROSITE" id="PS50850"/>
    </source>
</evidence>
<evidence type="ECO:0000256" key="5">
    <source>
        <dbReference type="ARBA" id="ARBA00022692"/>
    </source>
</evidence>
<dbReference type="InterPro" id="IPR020846">
    <property type="entry name" value="MFS_dom"/>
</dbReference>
<feature type="transmembrane region" description="Helical" evidence="8">
    <location>
        <begin position="369"/>
        <end position="388"/>
    </location>
</feature>
<feature type="transmembrane region" description="Helical" evidence="8">
    <location>
        <begin position="274"/>
        <end position="298"/>
    </location>
</feature>
<evidence type="ECO:0000256" key="3">
    <source>
        <dbReference type="ARBA" id="ARBA00022448"/>
    </source>
</evidence>
<dbReference type="AlphaFoldDB" id="A0A9X3ZFW5"/>
<evidence type="ECO:0000256" key="1">
    <source>
        <dbReference type="ARBA" id="ARBA00004651"/>
    </source>
</evidence>
<dbReference type="Gene3D" id="1.20.1720.10">
    <property type="entry name" value="Multidrug resistance protein D"/>
    <property type="match status" value="1"/>
</dbReference>
<keyword evidence="8" id="KW-0997">Cell inner membrane</keyword>
<feature type="transmembrane region" description="Helical" evidence="8">
    <location>
        <begin position="243"/>
        <end position="262"/>
    </location>
</feature>
<dbReference type="GO" id="GO:0042910">
    <property type="term" value="F:xenobiotic transmembrane transporter activity"/>
    <property type="evidence" value="ECO:0007669"/>
    <property type="project" value="InterPro"/>
</dbReference>
<evidence type="ECO:0000313" key="10">
    <source>
        <dbReference type="EMBL" id="MDA5396986.1"/>
    </source>
</evidence>